<name>A0A328BQB5_9CAUL</name>
<dbReference type="RefSeq" id="WP_111274281.1">
    <property type="nucleotide sequence ID" value="NZ_QFYS01000001.1"/>
</dbReference>
<gene>
    <name evidence="1" type="ORF">DJ019_01900</name>
</gene>
<accession>A0A328BQB5</accession>
<dbReference type="Proteomes" id="UP000249524">
    <property type="component" value="Unassembled WGS sequence"/>
</dbReference>
<sequence>MRWLQGLFSPGKAEAHQQAVAMAAELQDARLKRKAALTEYRLAREAGDTRRMNAASKAARRATNLLMRLETSR</sequence>
<comment type="caution">
    <text evidence="1">The sequence shown here is derived from an EMBL/GenBank/DDBJ whole genome shotgun (WGS) entry which is preliminary data.</text>
</comment>
<reference evidence="1 2" key="1">
    <citation type="submission" date="2018-05" db="EMBL/GenBank/DDBJ databases">
        <authorList>
            <person name="Lanie J.A."/>
            <person name="Ng W.-L."/>
            <person name="Kazmierczak K.M."/>
            <person name="Andrzejewski T.M."/>
            <person name="Davidsen T.M."/>
            <person name="Wayne K.J."/>
            <person name="Tettelin H."/>
            <person name="Glass J.I."/>
            <person name="Rusch D."/>
            <person name="Podicherti R."/>
            <person name="Tsui H.-C.T."/>
            <person name="Winkler M.E."/>
        </authorList>
    </citation>
    <scope>NUCLEOTIDE SEQUENCE [LARGE SCALE GENOMIC DNA]</scope>
    <source>
        <strain evidence="1 2">BUT-10</strain>
    </source>
</reference>
<organism evidence="1 2">
    <name type="scientific">Phenylobacterium kunshanense</name>
    <dbReference type="NCBI Taxonomy" id="1445034"/>
    <lineage>
        <taxon>Bacteria</taxon>
        <taxon>Pseudomonadati</taxon>
        <taxon>Pseudomonadota</taxon>
        <taxon>Alphaproteobacteria</taxon>
        <taxon>Caulobacterales</taxon>
        <taxon>Caulobacteraceae</taxon>
        <taxon>Phenylobacterium</taxon>
    </lineage>
</organism>
<protein>
    <submittedName>
        <fullName evidence="1">Uncharacterized protein</fullName>
    </submittedName>
</protein>
<dbReference type="AlphaFoldDB" id="A0A328BQB5"/>
<evidence type="ECO:0000313" key="2">
    <source>
        <dbReference type="Proteomes" id="UP000249524"/>
    </source>
</evidence>
<keyword evidence="2" id="KW-1185">Reference proteome</keyword>
<evidence type="ECO:0000313" key="1">
    <source>
        <dbReference type="EMBL" id="RAK68789.1"/>
    </source>
</evidence>
<dbReference type="EMBL" id="QFYS01000001">
    <property type="protein sequence ID" value="RAK68789.1"/>
    <property type="molecule type" value="Genomic_DNA"/>
</dbReference>
<proteinExistence type="predicted"/>